<name>A0A2K2DV29_BRADI</name>
<evidence type="ECO:0000256" key="1">
    <source>
        <dbReference type="SAM" id="Phobius"/>
    </source>
</evidence>
<keyword evidence="1" id="KW-0472">Membrane</keyword>
<keyword evidence="1" id="KW-0812">Transmembrane</keyword>
<gene>
    <name evidence="2" type="ORF">BRADI_1g74316v3</name>
</gene>
<proteinExistence type="predicted"/>
<evidence type="ECO:0000313" key="3">
    <source>
        <dbReference type="EnsemblPlants" id="PNT78139"/>
    </source>
</evidence>
<dbReference type="EnsemblPlants" id="PNT78139">
    <property type="protein sequence ID" value="PNT78139"/>
    <property type="gene ID" value="BRADI_1g74316v3"/>
</dbReference>
<evidence type="ECO:0000313" key="4">
    <source>
        <dbReference type="Proteomes" id="UP000008810"/>
    </source>
</evidence>
<reference evidence="3" key="3">
    <citation type="submission" date="2018-08" db="UniProtKB">
        <authorList>
            <consortium name="EnsemblPlants"/>
        </authorList>
    </citation>
    <scope>IDENTIFICATION</scope>
    <source>
        <strain evidence="3">cv. Bd21</strain>
    </source>
</reference>
<keyword evidence="4" id="KW-1185">Reference proteome</keyword>
<dbReference type="Proteomes" id="UP000008810">
    <property type="component" value="Chromosome 1"/>
</dbReference>
<protein>
    <submittedName>
        <fullName evidence="2 3">Uncharacterized protein</fullName>
    </submittedName>
</protein>
<dbReference type="InParanoid" id="A0A2K2DV29"/>
<sequence length="152" mass="16896">MDFFYWPIWIGVWSWTTHQGRGCAVGFVSSRTAATASPSPSSPLPAYSCYASCRPSSRPLDLRAAMFNLLADDWLLASRAHLDDAAALGSFLLPRVLLFGFSRLHPLAPSPRALPAGLFFLFFSFSVTFFLGQRFIPNYYSYSLNKLVPAKC</sequence>
<dbReference type="Gramene" id="PNT78139">
    <property type="protein sequence ID" value="PNT78139"/>
    <property type="gene ID" value="BRADI_1g74316v3"/>
</dbReference>
<reference evidence="2" key="2">
    <citation type="submission" date="2017-06" db="EMBL/GenBank/DDBJ databases">
        <title>WGS assembly of Brachypodium distachyon.</title>
        <authorList>
            <consortium name="The International Brachypodium Initiative"/>
            <person name="Lucas S."/>
            <person name="Harmon-Smith M."/>
            <person name="Lail K."/>
            <person name="Tice H."/>
            <person name="Grimwood J."/>
            <person name="Bruce D."/>
            <person name="Barry K."/>
            <person name="Shu S."/>
            <person name="Lindquist E."/>
            <person name="Wang M."/>
            <person name="Pitluck S."/>
            <person name="Vogel J.P."/>
            <person name="Garvin D.F."/>
            <person name="Mockler T.C."/>
            <person name="Schmutz J."/>
            <person name="Rokhsar D."/>
            <person name="Bevan M.W."/>
        </authorList>
    </citation>
    <scope>NUCLEOTIDE SEQUENCE</scope>
    <source>
        <strain evidence="2">Bd21</strain>
    </source>
</reference>
<dbReference type="AlphaFoldDB" id="A0A2K2DV29"/>
<evidence type="ECO:0000313" key="2">
    <source>
        <dbReference type="EMBL" id="PNT78139.1"/>
    </source>
</evidence>
<feature type="transmembrane region" description="Helical" evidence="1">
    <location>
        <begin position="116"/>
        <end position="136"/>
    </location>
</feature>
<accession>A0A2K2DV29</accession>
<dbReference type="EMBL" id="CM000880">
    <property type="protein sequence ID" value="PNT78139.1"/>
    <property type="molecule type" value="Genomic_DNA"/>
</dbReference>
<keyword evidence="1" id="KW-1133">Transmembrane helix</keyword>
<reference evidence="2 3" key="1">
    <citation type="journal article" date="2010" name="Nature">
        <title>Genome sequencing and analysis of the model grass Brachypodium distachyon.</title>
        <authorList>
            <consortium name="International Brachypodium Initiative"/>
        </authorList>
    </citation>
    <scope>NUCLEOTIDE SEQUENCE [LARGE SCALE GENOMIC DNA]</scope>
    <source>
        <strain evidence="2 3">Bd21</strain>
    </source>
</reference>
<organism evidence="2">
    <name type="scientific">Brachypodium distachyon</name>
    <name type="common">Purple false brome</name>
    <name type="synonym">Trachynia distachya</name>
    <dbReference type="NCBI Taxonomy" id="15368"/>
    <lineage>
        <taxon>Eukaryota</taxon>
        <taxon>Viridiplantae</taxon>
        <taxon>Streptophyta</taxon>
        <taxon>Embryophyta</taxon>
        <taxon>Tracheophyta</taxon>
        <taxon>Spermatophyta</taxon>
        <taxon>Magnoliopsida</taxon>
        <taxon>Liliopsida</taxon>
        <taxon>Poales</taxon>
        <taxon>Poaceae</taxon>
        <taxon>BOP clade</taxon>
        <taxon>Pooideae</taxon>
        <taxon>Stipodae</taxon>
        <taxon>Brachypodieae</taxon>
        <taxon>Brachypodium</taxon>
    </lineage>
</organism>